<accession>A0A507D724</accession>
<organism evidence="3 5">
    <name type="scientific">Synchytrium endobioticum</name>
    <dbReference type="NCBI Taxonomy" id="286115"/>
    <lineage>
        <taxon>Eukaryota</taxon>
        <taxon>Fungi</taxon>
        <taxon>Fungi incertae sedis</taxon>
        <taxon>Chytridiomycota</taxon>
        <taxon>Chytridiomycota incertae sedis</taxon>
        <taxon>Chytridiomycetes</taxon>
        <taxon>Synchytriales</taxon>
        <taxon>Synchytriaceae</taxon>
        <taxon>Synchytrium</taxon>
    </lineage>
</organism>
<dbReference type="Proteomes" id="UP000320475">
    <property type="component" value="Unassembled WGS sequence"/>
</dbReference>
<comment type="caution">
    <text evidence="3">The sequence shown here is derived from an EMBL/GenBank/DDBJ whole genome shotgun (WGS) entry which is preliminary data.</text>
</comment>
<proteinExistence type="predicted"/>
<name>A0A507D724_9FUNG</name>
<reference evidence="4 5" key="1">
    <citation type="journal article" date="2019" name="Sci. Rep.">
        <title>Comparative genomics of chytrid fungi reveal insights into the obligate biotrophic and pathogenic lifestyle of Synchytrium endobioticum.</title>
        <authorList>
            <person name="van de Vossenberg B.T.L.H."/>
            <person name="Warris S."/>
            <person name="Nguyen H.D.T."/>
            <person name="van Gent-Pelzer M.P.E."/>
            <person name="Joly D.L."/>
            <person name="van de Geest H.C."/>
            <person name="Bonants P.J.M."/>
            <person name="Smith D.S."/>
            <person name="Levesque C.A."/>
            <person name="van der Lee T.A.J."/>
        </authorList>
    </citation>
    <scope>NUCLEOTIDE SEQUENCE [LARGE SCALE GENOMIC DNA]</scope>
    <source>
        <strain evidence="3 5">LEV6574</strain>
        <strain evidence="2 4">MB42</strain>
    </source>
</reference>
<keyword evidence="4" id="KW-1185">Reference proteome</keyword>
<gene>
    <name evidence="3" type="ORF">SeLEV6574_g02821</name>
    <name evidence="2" type="ORF">SeMB42_g05725</name>
</gene>
<dbReference type="EMBL" id="QEAM01000084">
    <property type="protein sequence ID" value="TPX47155.1"/>
    <property type="molecule type" value="Genomic_DNA"/>
</dbReference>
<dbReference type="EMBL" id="QEAN01000285">
    <property type="protein sequence ID" value="TPX41110.1"/>
    <property type="molecule type" value="Genomic_DNA"/>
</dbReference>
<evidence type="ECO:0000256" key="1">
    <source>
        <dbReference type="SAM" id="MobiDB-lite"/>
    </source>
</evidence>
<feature type="region of interest" description="Disordered" evidence="1">
    <location>
        <begin position="1"/>
        <end position="44"/>
    </location>
</feature>
<evidence type="ECO:0000313" key="2">
    <source>
        <dbReference type="EMBL" id="TPX41110.1"/>
    </source>
</evidence>
<sequence length="96" mass="10392">MDSGTFASTVASGPAPTPSHAPEAPDSALGSSTGAKVQEDTPLKTQQRLEELEQREKAIQLQIDQKLHDVAFLKNDKSKPQPPVQMVDLPQPHPKQ</sequence>
<feature type="region of interest" description="Disordered" evidence="1">
    <location>
        <begin position="72"/>
        <end position="96"/>
    </location>
</feature>
<protein>
    <submittedName>
        <fullName evidence="3">Uncharacterized protein</fullName>
    </submittedName>
</protein>
<feature type="compositionally biased region" description="Polar residues" evidence="1">
    <location>
        <begin position="1"/>
        <end position="11"/>
    </location>
</feature>
<evidence type="ECO:0000313" key="3">
    <source>
        <dbReference type="EMBL" id="TPX47155.1"/>
    </source>
</evidence>
<dbReference type="VEuPathDB" id="FungiDB:SeMB42_g05725"/>
<dbReference type="AlphaFoldDB" id="A0A507D724"/>
<dbReference type="Proteomes" id="UP000317494">
    <property type="component" value="Unassembled WGS sequence"/>
</dbReference>
<evidence type="ECO:0000313" key="5">
    <source>
        <dbReference type="Proteomes" id="UP000320475"/>
    </source>
</evidence>
<evidence type="ECO:0000313" key="4">
    <source>
        <dbReference type="Proteomes" id="UP000317494"/>
    </source>
</evidence>